<dbReference type="InterPro" id="IPR041698">
    <property type="entry name" value="Methyltransf_25"/>
</dbReference>
<evidence type="ECO:0000313" key="6">
    <source>
        <dbReference type="Proteomes" id="UP001589647"/>
    </source>
</evidence>
<organism evidence="5 6">
    <name type="scientific">Nonomuraea spiralis</name>
    <dbReference type="NCBI Taxonomy" id="46182"/>
    <lineage>
        <taxon>Bacteria</taxon>
        <taxon>Bacillati</taxon>
        <taxon>Actinomycetota</taxon>
        <taxon>Actinomycetes</taxon>
        <taxon>Streptosporangiales</taxon>
        <taxon>Streptosporangiaceae</taxon>
        <taxon>Nonomuraea</taxon>
    </lineage>
</organism>
<reference evidence="5 6" key="1">
    <citation type="submission" date="2024-09" db="EMBL/GenBank/DDBJ databases">
        <authorList>
            <person name="Sun Q."/>
            <person name="Mori K."/>
        </authorList>
    </citation>
    <scope>NUCLEOTIDE SEQUENCE [LARGE SCALE GENOMIC DNA]</scope>
    <source>
        <strain evidence="5 6">CCM 3426</strain>
    </source>
</reference>
<evidence type="ECO:0000313" key="5">
    <source>
        <dbReference type="EMBL" id="MFB9204250.1"/>
    </source>
</evidence>
<feature type="domain" description="Methyltransferase" evidence="4">
    <location>
        <begin position="51"/>
        <end position="144"/>
    </location>
</feature>
<dbReference type="GO" id="GO:0032259">
    <property type="term" value="P:methylation"/>
    <property type="evidence" value="ECO:0007669"/>
    <property type="project" value="UniProtKB-KW"/>
</dbReference>
<dbReference type="Gene3D" id="3.40.50.150">
    <property type="entry name" value="Vaccinia Virus protein VP39"/>
    <property type="match status" value="1"/>
</dbReference>
<comment type="caution">
    <text evidence="5">The sequence shown here is derived from an EMBL/GenBank/DDBJ whole genome shotgun (WGS) entry which is preliminary data.</text>
</comment>
<dbReference type="InterPro" id="IPR014369">
    <property type="entry name" value="Gly/Sar_N_MeTrfase"/>
</dbReference>
<keyword evidence="2 5" id="KW-0808">Transferase</keyword>
<dbReference type="CDD" id="cd02440">
    <property type="entry name" value="AdoMet_MTases"/>
    <property type="match status" value="1"/>
</dbReference>
<dbReference type="PANTHER" id="PTHR16458">
    <property type="entry name" value="GLYCINE N-METHYLTRANSFERASE"/>
    <property type="match status" value="1"/>
</dbReference>
<dbReference type="GO" id="GO:0061542">
    <property type="term" value="F:3-demethylubiquinol 3-O-methyltransferase activity"/>
    <property type="evidence" value="ECO:0007669"/>
    <property type="project" value="UniProtKB-EC"/>
</dbReference>
<dbReference type="InterPro" id="IPR029063">
    <property type="entry name" value="SAM-dependent_MTases_sf"/>
</dbReference>
<evidence type="ECO:0000256" key="1">
    <source>
        <dbReference type="ARBA" id="ARBA00022603"/>
    </source>
</evidence>
<dbReference type="PANTHER" id="PTHR16458:SF2">
    <property type="entry name" value="GLYCINE N-METHYLTRANSFERASE"/>
    <property type="match status" value="1"/>
</dbReference>
<evidence type="ECO:0000259" key="4">
    <source>
        <dbReference type="Pfam" id="PF13649"/>
    </source>
</evidence>
<evidence type="ECO:0000256" key="2">
    <source>
        <dbReference type="ARBA" id="ARBA00022679"/>
    </source>
</evidence>
<keyword evidence="3" id="KW-0949">S-adenosyl-L-methionine</keyword>
<dbReference type="RefSeq" id="WP_189649006.1">
    <property type="nucleotide sequence ID" value="NZ_BMRC01000008.1"/>
</dbReference>
<accession>A0ABV5IJK9</accession>
<dbReference type="EMBL" id="JBHMEI010000016">
    <property type="protein sequence ID" value="MFB9204250.1"/>
    <property type="molecule type" value="Genomic_DNA"/>
</dbReference>
<keyword evidence="6" id="KW-1185">Reference proteome</keyword>
<dbReference type="EC" id="2.1.1.222" evidence="5"/>
<dbReference type="Proteomes" id="UP001589647">
    <property type="component" value="Unassembled WGS sequence"/>
</dbReference>
<dbReference type="GO" id="GO:0102208">
    <property type="term" value="F:2-polyprenyl-6-hydroxyphenol methylase activity"/>
    <property type="evidence" value="ECO:0007669"/>
    <property type="project" value="UniProtKB-EC"/>
</dbReference>
<protein>
    <submittedName>
        <fullName evidence="5">Class I SAM-dependent methyltransferase</fullName>
        <ecNumber evidence="5">2.1.1.222</ecNumber>
        <ecNumber evidence="5">2.1.1.64</ecNumber>
    </submittedName>
</protein>
<dbReference type="SUPFAM" id="SSF53335">
    <property type="entry name" value="S-adenosyl-L-methionine-dependent methyltransferases"/>
    <property type="match status" value="1"/>
</dbReference>
<keyword evidence="1 5" id="KW-0489">Methyltransferase</keyword>
<gene>
    <name evidence="5" type="ORF">ACFFV7_23860</name>
</gene>
<proteinExistence type="predicted"/>
<dbReference type="EC" id="2.1.1.64" evidence="5"/>
<name>A0ABV5IJK9_9ACTN</name>
<evidence type="ECO:0000256" key="3">
    <source>
        <dbReference type="ARBA" id="ARBA00022691"/>
    </source>
</evidence>
<sequence>MRDYYRDLAADYHWIFPDRVVLPPGTPGGTSPGNERLVEAVVDALPPGASVLDCACGIGTDVMALAGRGLRVLGSDGSAAMVEEAARRVSGVEFATCLWQDLPGSLPGPFDLVFCLGNSLVHTGSRAAMVAALAGMRRALAPGGTLVVDSRNWELLQRERQRIVAAEEFRERDGVRCLCLYVWTFPPEFGPPIQAEVVLVLEGKDGRVGHRRYPLDFVPFTEAELRGRVEEAGFAVTESTYHPDAGRYALVAHPI</sequence>
<dbReference type="Pfam" id="PF13649">
    <property type="entry name" value="Methyltransf_25"/>
    <property type="match status" value="1"/>
</dbReference>